<accession>A0A9N8HN19</accession>
<keyword evidence="1" id="KW-0812">Transmembrane</keyword>
<keyword evidence="1" id="KW-1133">Transmembrane helix</keyword>
<feature type="transmembrane region" description="Helical" evidence="1">
    <location>
        <begin position="204"/>
        <end position="226"/>
    </location>
</feature>
<feature type="transmembrane region" description="Helical" evidence="1">
    <location>
        <begin position="115"/>
        <end position="145"/>
    </location>
</feature>
<evidence type="ECO:0000256" key="1">
    <source>
        <dbReference type="SAM" id="Phobius"/>
    </source>
</evidence>
<organism evidence="2 3">
    <name type="scientific">Seminavis robusta</name>
    <dbReference type="NCBI Taxonomy" id="568900"/>
    <lineage>
        <taxon>Eukaryota</taxon>
        <taxon>Sar</taxon>
        <taxon>Stramenopiles</taxon>
        <taxon>Ochrophyta</taxon>
        <taxon>Bacillariophyta</taxon>
        <taxon>Bacillariophyceae</taxon>
        <taxon>Bacillariophycidae</taxon>
        <taxon>Naviculales</taxon>
        <taxon>Naviculaceae</taxon>
        <taxon>Seminavis</taxon>
    </lineage>
</organism>
<evidence type="ECO:0000313" key="3">
    <source>
        <dbReference type="Proteomes" id="UP001153069"/>
    </source>
</evidence>
<feature type="transmembrane region" description="Helical" evidence="1">
    <location>
        <begin position="151"/>
        <end position="174"/>
    </location>
</feature>
<keyword evidence="3" id="KW-1185">Reference proteome</keyword>
<dbReference type="Proteomes" id="UP001153069">
    <property type="component" value="Unassembled WGS sequence"/>
</dbReference>
<name>A0A9N8HN19_9STRA</name>
<gene>
    <name evidence="2" type="ORF">SEMRO_949_G223680.1</name>
</gene>
<dbReference type="AlphaFoldDB" id="A0A9N8HN19"/>
<protein>
    <submittedName>
        <fullName evidence="2">Uncharacterized protein</fullName>
    </submittedName>
</protein>
<evidence type="ECO:0000313" key="2">
    <source>
        <dbReference type="EMBL" id="CAB9518620.1"/>
    </source>
</evidence>
<comment type="caution">
    <text evidence="2">The sequence shown here is derived from an EMBL/GenBank/DDBJ whole genome shotgun (WGS) entry which is preliminary data.</text>
</comment>
<dbReference type="EMBL" id="CAICTM010000947">
    <property type="protein sequence ID" value="CAB9518620.1"/>
    <property type="molecule type" value="Genomic_DNA"/>
</dbReference>
<keyword evidence="1" id="KW-0472">Membrane</keyword>
<proteinExistence type="predicted"/>
<sequence>MGCKECLGRYGLMVTAVCFTLGVIVSTSSPSWISTSVENPVTGGSLVIEFGPFYSRNKTCSSLTSTTTTSSEPDCTDWSQAGIDTDDCNNFGVTDATVLEKLCTQHNAWRVIAEFCLFIVVGTGILVIVAMCTQCITCGCCGGTFDQLAMIFYWIEVILSIAAWSLCISVVSMLRGEDIQTILLGEFENVQQLENVEGIVDGNFLWGFWLFLFSGTVMGALCAIFADWAAEGSLLSCLFSCISSTCACIFCCKK</sequence>
<reference evidence="2" key="1">
    <citation type="submission" date="2020-06" db="EMBL/GenBank/DDBJ databases">
        <authorList>
            <consortium name="Plant Systems Biology data submission"/>
        </authorList>
    </citation>
    <scope>NUCLEOTIDE SEQUENCE</scope>
    <source>
        <strain evidence="2">D6</strain>
    </source>
</reference>